<accession>A0A4E0RD50</accession>
<name>A0A4E0RD50_9GAMM</name>
<dbReference type="AlphaFoldDB" id="A0A4E0RD50"/>
<evidence type="ECO:0000313" key="2">
    <source>
        <dbReference type="Proteomes" id="UP000030428"/>
    </source>
</evidence>
<protein>
    <submittedName>
        <fullName evidence="1">Uncharacterized protein</fullName>
    </submittedName>
</protein>
<evidence type="ECO:0000313" key="1">
    <source>
        <dbReference type="EMBL" id="TGO02026.1"/>
    </source>
</evidence>
<sequence length="72" mass="8356">MTLELSREDVKAIGKMWGTSLFTSEELDELMSKASLETRLRGLKPEERLMGLNPEQLEEMEAYIKQQKQPKN</sequence>
<organism evidence="1 2">
    <name type="scientific">Candidatus Thiomargarita nelsonii</name>
    <dbReference type="NCBI Taxonomy" id="1003181"/>
    <lineage>
        <taxon>Bacteria</taxon>
        <taxon>Pseudomonadati</taxon>
        <taxon>Pseudomonadota</taxon>
        <taxon>Gammaproteobacteria</taxon>
        <taxon>Thiotrichales</taxon>
        <taxon>Thiotrichaceae</taxon>
        <taxon>Thiomargarita</taxon>
    </lineage>
</organism>
<feature type="non-terminal residue" evidence="1">
    <location>
        <position position="72"/>
    </location>
</feature>
<dbReference type="Proteomes" id="UP000030428">
    <property type="component" value="Unassembled WGS sequence"/>
</dbReference>
<keyword evidence="2" id="KW-1185">Reference proteome</keyword>
<gene>
    <name evidence="1" type="ORF">PN36_31690</name>
</gene>
<reference evidence="1 2" key="1">
    <citation type="journal article" date="2016" name="Front. Microbiol.">
        <title>Single-Cell (Meta-)Genomics of a Dimorphic Candidatus Thiomargarita nelsonii Reveals Genomic Plasticity.</title>
        <authorList>
            <person name="Flood B.E."/>
            <person name="Fliss P."/>
            <person name="Jones D.S."/>
            <person name="Dick G.J."/>
            <person name="Jain S."/>
            <person name="Kaster A.K."/>
            <person name="Winkel M."/>
            <person name="Mussmann M."/>
            <person name="Bailey J."/>
        </authorList>
    </citation>
    <scope>NUCLEOTIDE SEQUENCE [LARGE SCALE GENOMIC DNA]</scope>
    <source>
        <strain evidence="1">Hydrate Ridge</strain>
    </source>
</reference>
<comment type="caution">
    <text evidence="1">The sequence shown here is derived from an EMBL/GenBank/DDBJ whole genome shotgun (WGS) entry which is preliminary data.</text>
</comment>
<dbReference type="EMBL" id="JSZA02000256">
    <property type="protein sequence ID" value="TGO02026.1"/>
    <property type="molecule type" value="Genomic_DNA"/>
</dbReference>
<proteinExistence type="predicted"/>